<keyword evidence="2" id="KW-0472">Membrane</keyword>
<keyword evidence="5" id="KW-1185">Reference proteome</keyword>
<dbReference type="CDD" id="cd00060">
    <property type="entry name" value="FHA"/>
    <property type="match status" value="2"/>
</dbReference>
<gene>
    <name evidence="4" type="ORF">FKG94_02420</name>
</gene>
<evidence type="ECO:0000313" key="5">
    <source>
        <dbReference type="Proteomes" id="UP000319732"/>
    </source>
</evidence>
<protein>
    <submittedName>
        <fullName evidence="4">FHA domain-containing protein</fullName>
    </submittedName>
</protein>
<proteinExistence type="predicted"/>
<dbReference type="OrthoDB" id="9815482at2"/>
<keyword evidence="2" id="KW-0812">Transmembrane</keyword>
<dbReference type="Gene3D" id="2.60.200.20">
    <property type="match status" value="2"/>
</dbReference>
<sequence>MGLTANDLTRVNPASTSLALRSLATGETFALEGEMLVGREVECAIILSSRQISRYHAKILVAANKVFIEDLHSSNGTFVNGKQIASRTLLTLGDEVAFDELAYRVTSRQSGAAAATVVATPKMKQAAADRGRAADGERPAQSPAAGSVAPPVTPAAGVVPMAAEPVSVAVTPDPGAAAANARANSTKMLTPDRREQIESVNRQFQRDVSVGSGPRLVVMTAPMRGQVFTLDNNVKGKEWLIGRDKDADIHIQEKSVSRDHARLIRLDSSYRILATRAANGVVVNGETKSASGLRHNDRIQIGRITLVFKTDEPQLEQNPEETQIAARSRGLRIGIIAAFVGLLLVILALIIAD</sequence>
<evidence type="ECO:0000256" key="1">
    <source>
        <dbReference type="SAM" id="MobiDB-lite"/>
    </source>
</evidence>
<feature type="compositionally biased region" description="Low complexity" evidence="1">
    <location>
        <begin position="139"/>
        <end position="151"/>
    </location>
</feature>
<name>A0A545U8B8_9GAMM</name>
<comment type="caution">
    <text evidence="4">The sequence shown here is derived from an EMBL/GenBank/DDBJ whole genome shotgun (WGS) entry which is preliminary data.</text>
</comment>
<keyword evidence="2" id="KW-1133">Transmembrane helix</keyword>
<dbReference type="InterPro" id="IPR032030">
    <property type="entry name" value="YscD_cytoplasmic_dom"/>
</dbReference>
<feature type="transmembrane region" description="Helical" evidence="2">
    <location>
        <begin position="333"/>
        <end position="352"/>
    </location>
</feature>
<dbReference type="PROSITE" id="PS50006">
    <property type="entry name" value="FHA_DOMAIN"/>
    <property type="match status" value="2"/>
</dbReference>
<dbReference type="SMART" id="SM00240">
    <property type="entry name" value="FHA"/>
    <property type="match status" value="2"/>
</dbReference>
<accession>A0A545U8B8</accession>
<evidence type="ECO:0000259" key="3">
    <source>
        <dbReference type="PROSITE" id="PS50006"/>
    </source>
</evidence>
<feature type="region of interest" description="Disordered" evidence="1">
    <location>
        <begin position="125"/>
        <end position="151"/>
    </location>
</feature>
<feature type="domain" description="FHA" evidence="3">
    <location>
        <begin position="35"/>
        <end position="84"/>
    </location>
</feature>
<reference evidence="4 5" key="1">
    <citation type="submission" date="2019-06" db="EMBL/GenBank/DDBJ databases">
        <title>Whole genome sequence for Cellvibrionaceae sp. R142.</title>
        <authorList>
            <person name="Wang G."/>
        </authorList>
    </citation>
    <scope>NUCLEOTIDE SEQUENCE [LARGE SCALE GENOMIC DNA]</scope>
    <source>
        <strain evidence="4 5">R142</strain>
    </source>
</reference>
<dbReference type="Pfam" id="PF16697">
    <property type="entry name" value="Yop-YscD_cpl"/>
    <property type="match status" value="1"/>
</dbReference>
<evidence type="ECO:0000256" key="2">
    <source>
        <dbReference type="SAM" id="Phobius"/>
    </source>
</evidence>
<feature type="domain" description="FHA" evidence="3">
    <location>
        <begin position="239"/>
        <end position="288"/>
    </location>
</feature>
<feature type="compositionally biased region" description="Basic and acidic residues" evidence="1">
    <location>
        <begin position="127"/>
        <end position="138"/>
    </location>
</feature>
<dbReference type="EMBL" id="VHSG01000003">
    <property type="protein sequence ID" value="TQV85717.1"/>
    <property type="molecule type" value="Genomic_DNA"/>
</dbReference>
<dbReference type="SUPFAM" id="SSF49879">
    <property type="entry name" value="SMAD/FHA domain"/>
    <property type="match status" value="2"/>
</dbReference>
<dbReference type="AlphaFoldDB" id="A0A545U8B8"/>
<dbReference type="InterPro" id="IPR000253">
    <property type="entry name" value="FHA_dom"/>
</dbReference>
<organism evidence="4 5">
    <name type="scientific">Exilibacterium tricleocarpae</name>
    <dbReference type="NCBI Taxonomy" id="2591008"/>
    <lineage>
        <taxon>Bacteria</taxon>
        <taxon>Pseudomonadati</taxon>
        <taxon>Pseudomonadota</taxon>
        <taxon>Gammaproteobacteria</taxon>
        <taxon>Cellvibrionales</taxon>
        <taxon>Cellvibrionaceae</taxon>
        <taxon>Exilibacterium</taxon>
    </lineage>
</organism>
<dbReference type="InterPro" id="IPR050923">
    <property type="entry name" value="Cell_Proc_Reg/RNA_Proc"/>
</dbReference>
<dbReference type="Pfam" id="PF00498">
    <property type="entry name" value="FHA"/>
    <property type="match status" value="1"/>
</dbReference>
<evidence type="ECO:0000313" key="4">
    <source>
        <dbReference type="EMBL" id="TQV85717.1"/>
    </source>
</evidence>
<dbReference type="Proteomes" id="UP000319732">
    <property type="component" value="Unassembled WGS sequence"/>
</dbReference>
<dbReference type="InterPro" id="IPR008984">
    <property type="entry name" value="SMAD_FHA_dom_sf"/>
</dbReference>
<dbReference type="PANTHER" id="PTHR23308">
    <property type="entry name" value="NUCLEAR INHIBITOR OF PROTEIN PHOSPHATASE-1"/>
    <property type="match status" value="1"/>
</dbReference>